<dbReference type="Pfam" id="PF08922">
    <property type="entry name" value="DUF1905"/>
    <property type="match status" value="1"/>
</dbReference>
<dbReference type="Proteomes" id="UP001059824">
    <property type="component" value="Chromosome"/>
</dbReference>
<evidence type="ECO:0000313" key="2">
    <source>
        <dbReference type="Proteomes" id="UP001059824"/>
    </source>
</evidence>
<evidence type="ECO:0000313" key="1">
    <source>
        <dbReference type="EMBL" id="QHN43130.1"/>
    </source>
</evidence>
<dbReference type="EMBL" id="CP045921">
    <property type="protein sequence ID" value="QHN43130.1"/>
    <property type="molecule type" value="Genomic_DNA"/>
</dbReference>
<dbReference type="Gene3D" id="2.40.30.100">
    <property type="entry name" value="AF2212/PG0164-like"/>
    <property type="match status" value="1"/>
</dbReference>
<dbReference type="AlphaFoldDB" id="A0A857MR81"/>
<dbReference type="Pfam" id="PF13376">
    <property type="entry name" value="OmdA"/>
    <property type="match status" value="1"/>
</dbReference>
<keyword evidence="2" id="KW-1185">Reference proteome</keyword>
<reference evidence="1" key="1">
    <citation type="journal article" date="2021" name="Nat. Microbiol.">
        <title>Cocultivation of an ultrasmall environmental parasitic bacterium with lytic ability against bacteria associated with wastewater foams.</title>
        <authorList>
            <person name="Batinovic S."/>
            <person name="Rose J.J.A."/>
            <person name="Ratcliffe J."/>
            <person name="Seviour R.J."/>
            <person name="Petrovski S."/>
        </authorList>
    </citation>
    <scope>NUCLEOTIDE SEQUENCE</scope>
    <source>
        <strain evidence="1">JR1</strain>
    </source>
</reference>
<protein>
    <submittedName>
        <fullName evidence="1">DUF1905 domain-containing protein</fullName>
    </submittedName>
</protein>
<dbReference type="InterPro" id="IPR037079">
    <property type="entry name" value="AF2212/PG0164-like_sf"/>
</dbReference>
<proteinExistence type="predicted"/>
<accession>A0A857MR81</accession>
<sequence length="182" mass="20454">MKANPVTVTFDATLHTLKSHMILLVPEEESIKLPSRGQVSVTGLLSGHEFSTVLEPDGRWSHWLRVTDEMQRIADVKVGDTVSVELTTSEIWPEPTLPQDIADALAAAPQKVKDKWQDITPMARWEWVRWVNATGSVDTRAIRIVKTISKLEGKHRRPCCFNLAACTEPELSKSGRLMEVEK</sequence>
<dbReference type="RefSeq" id="WP_260762997.1">
    <property type="nucleotide sequence ID" value="NZ_CP045921.1"/>
</dbReference>
<dbReference type="KEGG" id="mama:GII36_04755"/>
<organism evidence="1 2">
    <name type="scientific">Candidatus Mycosynbacter amalyticus</name>
    <dbReference type="NCBI Taxonomy" id="2665156"/>
    <lineage>
        <taxon>Bacteria</taxon>
        <taxon>Candidatus Saccharimonadota</taxon>
        <taxon>Candidatus Saccharimonadota incertae sedis</taxon>
        <taxon>Candidatus Mycosynbacter</taxon>
    </lineage>
</organism>
<dbReference type="SUPFAM" id="SSF141694">
    <property type="entry name" value="AF2212/PG0164-like"/>
    <property type="match status" value="1"/>
</dbReference>
<name>A0A857MR81_9BACT</name>
<gene>
    <name evidence="1" type="ORF">GII36_04755</name>
</gene>
<dbReference type="InterPro" id="IPR015018">
    <property type="entry name" value="DUF1905"/>
</dbReference>